<dbReference type="Gene3D" id="2.30.30.400">
    <property type="entry name" value="Rof-like"/>
    <property type="match status" value="1"/>
</dbReference>
<gene>
    <name evidence="1" type="ORF">BOW51_00255</name>
</gene>
<dbReference type="AlphaFoldDB" id="A0A1T2KYT0"/>
<protein>
    <recommendedName>
        <fullName evidence="3">Transcriptional antiterminator, Rof</fullName>
    </recommendedName>
</protein>
<dbReference type="Proteomes" id="UP000190896">
    <property type="component" value="Unassembled WGS sequence"/>
</dbReference>
<dbReference type="InterPro" id="IPR023534">
    <property type="entry name" value="Rof/RNase_P-like"/>
</dbReference>
<dbReference type="EMBL" id="MPRJ01000001">
    <property type="protein sequence ID" value="OOZ37876.1"/>
    <property type="molecule type" value="Genomic_DNA"/>
</dbReference>
<dbReference type="SUPFAM" id="SSF101744">
    <property type="entry name" value="Rof/RNase P subunit-like"/>
    <property type="match status" value="1"/>
</dbReference>
<proteinExistence type="predicted"/>
<accession>A0A1T2KYT0</accession>
<dbReference type="RefSeq" id="WP_078485527.1">
    <property type="nucleotide sequence ID" value="NZ_MPRJ01000001.1"/>
</dbReference>
<evidence type="ECO:0008006" key="3">
    <source>
        <dbReference type="Google" id="ProtNLM"/>
    </source>
</evidence>
<organism evidence="1 2">
    <name type="scientific">Solemya velesiana gill symbiont</name>
    <dbReference type="NCBI Taxonomy" id="1918948"/>
    <lineage>
        <taxon>Bacteria</taxon>
        <taxon>Pseudomonadati</taxon>
        <taxon>Pseudomonadota</taxon>
        <taxon>Gammaproteobacteria</taxon>
        <taxon>sulfur-oxidizing symbionts</taxon>
    </lineage>
</organism>
<keyword evidence="2" id="KW-1185">Reference proteome</keyword>
<evidence type="ECO:0000313" key="2">
    <source>
        <dbReference type="Proteomes" id="UP000190896"/>
    </source>
</evidence>
<name>A0A1T2KYT0_9GAMM</name>
<reference evidence="1 2" key="1">
    <citation type="submission" date="2016-11" db="EMBL/GenBank/DDBJ databases">
        <title>Mixed transmission modes and dynamic genome evolution in an obligate animal-bacterial symbiosis.</title>
        <authorList>
            <person name="Russell S.L."/>
            <person name="Corbett-Detig R.B."/>
            <person name="Cavanaugh C.M."/>
        </authorList>
    </citation>
    <scope>NUCLEOTIDE SEQUENCE [LARGE SCALE GENOMIC DNA]</scope>
    <source>
        <strain evidence="1">Se-Cadez</strain>
    </source>
</reference>
<dbReference type="Pfam" id="PF07073">
    <property type="entry name" value="ROF"/>
    <property type="match status" value="1"/>
</dbReference>
<sequence length="76" mass="8474">MTDYKPIPCALHSQYELLAMHRTPVRVTLAETGNSQAGIIIDITARNGVEHLVLQCPEGETELRLDNITEISEIDQ</sequence>
<dbReference type="InterPro" id="IPR009778">
    <property type="entry name" value="ROF"/>
</dbReference>
<comment type="caution">
    <text evidence="1">The sequence shown here is derived from an EMBL/GenBank/DDBJ whole genome shotgun (WGS) entry which is preliminary data.</text>
</comment>
<dbReference type="InterPro" id="IPR038626">
    <property type="entry name" value="Rof-like_sf"/>
</dbReference>
<evidence type="ECO:0000313" key="1">
    <source>
        <dbReference type="EMBL" id="OOZ37876.1"/>
    </source>
</evidence>
<dbReference type="OrthoDB" id="5786494at2"/>